<evidence type="ECO:0000313" key="3">
    <source>
        <dbReference type="EMBL" id="MFD0885840.1"/>
    </source>
</evidence>
<feature type="transmembrane region" description="Helical" evidence="2">
    <location>
        <begin position="55"/>
        <end position="84"/>
    </location>
</feature>
<accession>A0ABW3DPL4</accession>
<evidence type="ECO:0008006" key="5">
    <source>
        <dbReference type="Google" id="ProtNLM"/>
    </source>
</evidence>
<name>A0ABW3DPL4_9ACTN</name>
<keyword evidence="2" id="KW-1133">Transmembrane helix</keyword>
<reference evidence="4" key="1">
    <citation type="journal article" date="2019" name="Int. J. Syst. Evol. Microbiol.">
        <title>The Global Catalogue of Microorganisms (GCM) 10K type strain sequencing project: providing services to taxonomists for standard genome sequencing and annotation.</title>
        <authorList>
            <consortium name="The Broad Institute Genomics Platform"/>
            <consortium name="The Broad Institute Genome Sequencing Center for Infectious Disease"/>
            <person name="Wu L."/>
            <person name="Ma J."/>
        </authorList>
    </citation>
    <scope>NUCLEOTIDE SEQUENCE [LARGE SCALE GENOMIC DNA]</scope>
    <source>
        <strain evidence="4">CCUG 62974</strain>
    </source>
</reference>
<sequence>MKRARRVMATPRNQEWLLALLPVFPVVLLVMRLWYASRQDTQTLLLLVQSISPLGMLTAVLLTSVWVLPALILGGRVLGTLYWISTRRSSWLVRTAQRLPSWVVVLAVVIGLFSWQLRFLPTLVMLALAAAGLTVRDRFPHHEGLRTAFCYALPLMVGLLSYVVLWPAIVTALAARDVSTSILLTLPPGAAVLLTGPVPRAAARTLTHGIAIAIAVFAPFLVGVIVMRAPILPLTALQIEEEGGTEEKSRYRVLVGYLVTGDDRMFTVLGREGTVSFVRNDTLQSRVLCPDPGEVPRTQVNLHGWYVEQNMVSWIAPSRPVLPVDSRCEGRPVDPRCEGRAAGSGCPGRPVDPRCQGGPDGSRC</sequence>
<evidence type="ECO:0000313" key="4">
    <source>
        <dbReference type="Proteomes" id="UP001597024"/>
    </source>
</evidence>
<feature type="transmembrane region" description="Helical" evidence="2">
    <location>
        <begin position="181"/>
        <end position="198"/>
    </location>
</feature>
<feature type="transmembrane region" description="Helical" evidence="2">
    <location>
        <begin position="119"/>
        <end position="136"/>
    </location>
</feature>
<keyword evidence="4" id="KW-1185">Reference proteome</keyword>
<keyword evidence="2" id="KW-0472">Membrane</keyword>
<feature type="transmembrane region" description="Helical" evidence="2">
    <location>
        <begin position="210"/>
        <end position="231"/>
    </location>
</feature>
<organism evidence="3 4">
    <name type="scientific">Streptosporangium algeriense</name>
    <dbReference type="NCBI Taxonomy" id="1682748"/>
    <lineage>
        <taxon>Bacteria</taxon>
        <taxon>Bacillati</taxon>
        <taxon>Actinomycetota</taxon>
        <taxon>Actinomycetes</taxon>
        <taxon>Streptosporangiales</taxon>
        <taxon>Streptosporangiaceae</taxon>
        <taxon>Streptosporangium</taxon>
    </lineage>
</organism>
<dbReference type="Proteomes" id="UP001597024">
    <property type="component" value="Unassembled WGS sequence"/>
</dbReference>
<feature type="region of interest" description="Disordered" evidence="1">
    <location>
        <begin position="339"/>
        <end position="364"/>
    </location>
</feature>
<dbReference type="EMBL" id="JBHTHX010000448">
    <property type="protein sequence ID" value="MFD0885840.1"/>
    <property type="molecule type" value="Genomic_DNA"/>
</dbReference>
<comment type="caution">
    <text evidence="3">The sequence shown here is derived from an EMBL/GenBank/DDBJ whole genome shotgun (WGS) entry which is preliminary data.</text>
</comment>
<proteinExistence type="predicted"/>
<protein>
    <recommendedName>
        <fullName evidence="5">ABC transporter permease</fullName>
    </recommendedName>
</protein>
<feature type="transmembrane region" description="Helical" evidence="2">
    <location>
        <begin position="16"/>
        <end position="35"/>
    </location>
</feature>
<feature type="non-terminal residue" evidence="3">
    <location>
        <position position="364"/>
    </location>
</feature>
<evidence type="ECO:0000256" key="2">
    <source>
        <dbReference type="SAM" id="Phobius"/>
    </source>
</evidence>
<feature type="transmembrane region" description="Helical" evidence="2">
    <location>
        <begin position="148"/>
        <end position="169"/>
    </location>
</feature>
<keyword evidence="2" id="KW-0812">Transmembrane</keyword>
<gene>
    <name evidence="3" type="ORF">ACFQ08_14920</name>
</gene>
<evidence type="ECO:0000256" key="1">
    <source>
        <dbReference type="SAM" id="MobiDB-lite"/>
    </source>
</evidence>
<feature type="transmembrane region" description="Helical" evidence="2">
    <location>
        <begin position="96"/>
        <end position="113"/>
    </location>
</feature>